<feature type="domain" description="Response regulatory" evidence="2">
    <location>
        <begin position="3"/>
        <end position="125"/>
    </location>
</feature>
<evidence type="ECO:0000313" key="5">
    <source>
        <dbReference type="Proteomes" id="UP000548632"/>
    </source>
</evidence>
<evidence type="ECO:0000259" key="3">
    <source>
        <dbReference type="PROSITE" id="PS50883"/>
    </source>
</evidence>
<dbReference type="AlphaFoldDB" id="A0A839HAK3"/>
<dbReference type="InterPro" id="IPR001789">
    <property type="entry name" value="Sig_transdc_resp-reg_receiver"/>
</dbReference>
<keyword evidence="5" id="KW-1185">Reference proteome</keyword>
<dbReference type="SMART" id="SM00052">
    <property type="entry name" value="EAL"/>
    <property type="match status" value="1"/>
</dbReference>
<evidence type="ECO:0000313" key="4">
    <source>
        <dbReference type="EMBL" id="MBB1126113.1"/>
    </source>
</evidence>
<dbReference type="PROSITE" id="PS50883">
    <property type="entry name" value="EAL"/>
    <property type="match status" value="1"/>
</dbReference>
<dbReference type="RefSeq" id="WP_182583753.1">
    <property type="nucleotide sequence ID" value="NZ_JABVCQ010000013.1"/>
</dbReference>
<accession>A0A839HAK3</accession>
<dbReference type="GO" id="GO:0071111">
    <property type="term" value="F:cyclic-guanylate-specific phosphodiesterase activity"/>
    <property type="evidence" value="ECO:0007669"/>
    <property type="project" value="InterPro"/>
</dbReference>
<evidence type="ECO:0000259" key="2">
    <source>
        <dbReference type="PROSITE" id="PS50110"/>
    </source>
</evidence>
<dbReference type="PANTHER" id="PTHR33121">
    <property type="entry name" value="CYCLIC DI-GMP PHOSPHODIESTERASE PDEF"/>
    <property type="match status" value="1"/>
</dbReference>
<gene>
    <name evidence="4" type="ORF">HUK38_07700</name>
</gene>
<proteinExistence type="predicted"/>
<dbReference type="Gene3D" id="3.40.50.2300">
    <property type="match status" value="1"/>
</dbReference>
<dbReference type="EMBL" id="JABVCQ010000013">
    <property type="protein sequence ID" value="MBB1126113.1"/>
    <property type="molecule type" value="Genomic_DNA"/>
</dbReference>
<dbReference type="InterPro" id="IPR035919">
    <property type="entry name" value="EAL_sf"/>
</dbReference>
<dbReference type="InterPro" id="IPR050706">
    <property type="entry name" value="Cyclic-di-GMP_PDE-like"/>
</dbReference>
<protein>
    <submittedName>
        <fullName evidence="4">EAL domain-containing response regulator</fullName>
    </submittedName>
</protein>
<dbReference type="PANTHER" id="PTHR33121:SF79">
    <property type="entry name" value="CYCLIC DI-GMP PHOSPHODIESTERASE PDED-RELATED"/>
    <property type="match status" value="1"/>
</dbReference>
<dbReference type="SMART" id="SM00448">
    <property type="entry name" value="REC"/>
    <property type="match status" value="1"/>
</dbReference>
<feature type="modified residue" description="4-aspartylphosphate" evidence="1">
    <location>
        <position position="55"/>
    </location>
</feature>
<dbReference type="SUPFAM" id="SSF52172">
    <property type="entry name" value="CheY-like"/>
    <property type="match status" value="1"/>
</dbReference>
<dbReference type="InterPro" id="IPR001633">
    <property type="entry name" value="EAL_dom"/>
</dbReference>
<feature type="domain" description="EAL" evidence="3">
    <location>
        <begin position="137"/>
        <end position="390"/>
    </location>
</feature>
<dbReference type="GO" id="GO:0000160">
    <property type="term" value="P:phosphorelay signal transduction system"/>
    <property type="evidence" value="ECO:0007669"/>
    <property type="project" value="InterPro"/>
</dbReference>
<dbReference type="InterPro" id="IPR011006">
    <property type="entry name" value="CheY-like_superfamily"/>
</dbReference>
<organism evidence="4 5">
    <name type="scientific">Thiospirillum jenense</name>
    <dbReference type="NCBI Taxonomy" id="1653858"/>
    <lineage>
        <taxon>Bacteria</taxon>
        <taxon>Pseudomonadati</taxon>
        <taxon>Pseudomonadota</taxon>
        <taxon>Gammaproteobacteria</taxon>
        <taxon>Chromatiales</taxon>
        <taxon>Chromatiaceae</taxon>
        <taxon>Thiospirillum</taxon>
    </lineage>
</organism>
<keyword evidence="1" id="KW-0597">Phosphoprotein</keyword>
<dbReference type="Pfam" id="PF00563">
    <property type="entry name" value="EAL"/>
    <property type="match status" value="1"/>
</dbReference>
<dbReference type="Proteomes" id="UP000548632">
    <property type="component" value="Unassembled WGS sequence"/>
</dbReference>
<dbReference type="Gene3D" id="3.20.20.450">
    <property type="entry name" value="EAL domain"/>
    <property type="match status" value="1"/>
</dbReference>
<reference evidence="4 5" key="1">
    <citation type="journal article" date="2020" name="Arch. Microbiol.">
        <title>The genome sequence of the giant phototrophic gammaproteobacterium Thiospirillum jenense gives insight into its physiological properties and phylogenetic relationships.</title>
        <authorList>
            <person name="Imhoff J.F."/>
            <person name="Meyer T.E."/>
            <person name="Kyndt J.A."/>
        </authorList>
    </citation>
    <scope>NUCLEOTIDE SEQUENCE [LARGE SCALE GENOMIC DNA]</scope>
    <source>
        <strain evidence="4 5">DSM 216</strain>
    </source>
</reference>
<sequence length="397" mass="44407">MPRILLVDDEPFQLKLLARQLVNLGQHSGANCTSGQAALEVLDAQPASKWLIFLDLNMPDMDGVEFIRQLVTRDYRGALVLFSGEDERVLEMAVRLGQAHHLTVLGHLHKPIQPDVLQGLLERWSSQSLEPQRASPRTYSPVAVCHAIANGELVNYYQPKVDVATGALRGVETLVRWQHPDDGLVFPDQFISVAETHGFIDDLTHVVLIEALAQARRWHDSGLALRVAVNVSMKNLVGLDFADFVLDQVLQSGVAAQDLILEVTESRLMTDLRIPLDVLTRLRLKHISLSIDDFGTGHSSLSQLRDIAFNELKIDRGFVHHASQDKTKHAIFTASLNIARQLEMKIVAEGVEDRADWEFLRQQDCDLAQGYFVAKAMPAAELPRWLAEWTGRYAALL</sequence>
<dbReference type="Pfam" id="PF00072">
    <property type="entry name" value="Response_reg"/>
    <property type="match status" value="1"/>
</dbReference>
<evidence type="ECO:0000256" key="1">
    <source>
        <dbReference type="PROSITE-ProRule" id="PRU00169"/>
    </source>
</evidence>
<dbReference type="CDD" id="cd01948">
    <property type="entry name" value="EAL"/>
    <property type="match status" value="1"/>
</dbReference>
<comment type="caution">
    <text evidence="4">The sequence shown here is derived from an EMBL/GenBank/DDBJ whole genome shotgun (WGS) entry which is preliminary data.</text>
</comment>
<dbReference type="PROSITE" id="PS50110">
    <property type="entry name" value="RESPONSE_REGULATORY"/>
    <property type="match status" value="1"/>
</dbReference>
<dbReference type="SUPFAM" id="SSF141868">
    <property type="entry name" value="EAL domain-like"/>
    <property type="match status" value="1"/>
</dbReference>
<name>A0A839HAK3_9GAMM</name>